<feature type="non-terminal residue" evidence="2">
    <location>
        <position position="1"/>
    </location>
</feature>
<protein>
    <submittedName>
        <fullName evidence="2">Uncharacterized protein</fullName>
    </submittedName>
</protein>
<feature type="region of interest" description="Disordered" evidence="1">
    <location>
        <begin position="349"/>
        <end position="393"/>
    </location>
</feature>
<keyword evidence="3" id="KW-1185">Reference proteome</keyword>
<dbReference type="AlphaFoldDB" id="A0A1D2N7T9"/>
<gene>
    <name evidence="2" type="ORF">Ocin01_05343</name>
</gene>
<evidence type="ECO:0000313" key="3">
    <source>
        <dbReference type="Proteomes" id="UP000094527"/>
    </source>
</evidence>
<dbReference type="EMBL" id="LJIJ01000158">
    <property type="protein sequence ID" value="ODN01340.1"/>
    <property type="molecule type" value="Genomic_DNA"/>
</dbReference>
<reference evidence="2 3" key="1">
    <citation type="journal article" date="2016" name="Genome Biol. Evol.">
        <title>Gene Family Evolution Reflects Adaptation to Soil Environmental Stressors in the Genome of the Collembolan Orchesella cincta.</title>
        <authorList>
            <person name="Faddeeva-Vakhrusheva A."/>
            <person name="Derks M.F."/>
            <person name="Anvar S.Y."/>
            <person name="Agamennone V."/>
            <person name="Suring W."/>
            <person name="Smit S."/>
            <person name="van Straalen N.M."/>
            <person name="Roelofs D."/>
        </authorList>
    </citation>
    <scope>NUCLEOTIDE SEQUENCE [LARGE SCALE GENOMIC DNA]</scope>
    <source>
        <tissue evidence="2">Mixed pool</tissue>
    </source>
</reference>
<name>A0A1D2N7T9_ORCCI</name>
<evidence type="ECO:0000256" key="1">
    <source>
        <dbReference type="SAM" id="MobiDB-lite"/>
    </source>
</evidence>
<accession>A0A1D2N7T9</accession>
<organism evidence="2 3">
    <name type="scientific">Orchesella cincta</name>
    <name type="common">Springtail</name>
    <name type="synonym">Podura cincta</name>
    <dbReference type="NCBI Taxonomy" id="48709"/>
    <lineage>
        <taxon>Eukaryota</taxon>
        <taxon>Metazoa</taxon>
        <taxon>Ecdysozoa</taxon>
        <taxon>Arthropoda</taxon>
        <taxon>Hexapoda</taxon>
        <taxon>Collembola</taxon>
        <taxon>Entomobryomorpha</taxon>
        <taxon>Entomobryoidea</taxon>
        <taxon>Orchesellidae</taxon>
        <taxon>Orchesellinae</taxon>
        <taxon>Orchesella</taxon>
    </lineage>
</organism>
<dbReference type="Proteomes" id="UP000094527">
    <property type="component" value="Unassembled WGS sequence"/>
</dbReference>
<dbReference type="OMA" id="SCELMER"/>
<proteinExistence type="predicted"/>
<comment type="caution">
    <text evidence="2">The sequence shown here is derived from an EMBL/GenBank/DDBJ whole genome shotgun (WGS) entry which is preliminary data.</text>
</comment>
<evidence type="ECO:0000313" key="2">
    <source>
        <dbReference type="EMBL" id="ODN01340.1"/>
    </source>
</evidence>
<sequence length="393" mass="44458">FAAPYRTDIGEKQEAMYCEHRKHLTFKPTATCCNNQVIKPGLDFEKGWKSCAKKTEGNDLVTASWSLYACILKKSGANDEISLQEFADLITANYPEEIKMKAALDNIAKLEKIRVTYYDIETEVCTGMSSESKSYGNIEACSTWKEENHRAGMCCKRSFPVDIRYKSLLDLNNDDGSKTYCKTELTQLSSKNVTETMEQNLLEICDVVCAMKKMKKLNDLNEIVHKHEYWNFDINNIFKQGLLPDFVPSDLVQQAIQYANETFSFNSTIEAMKNYTFADVIPGDSNTFRSVHFSTYVKLGNKTVGDKFELEFMQRNWHKNIIHVPIICSAYREILTLMEHHLFQNCAPEEVTEAPPEPEAAPEPVATQAPEPEPESTDTTPSDAGPTEAPAAE</sequence>